<feature type="domain" description="DUF6604" evidence="2">
    <location>
        <begin position="21"/>
        <end position="223"/>
    </location>
</feature>
<dbReference type="PANTHER" id="PTHR38795:SF1">
    <property type="entry name" value="DUF6604 DOMAIN-CONTAINING PROTEIN"/>
    <property type="match status" value="1"/>
</dbReference>
<keyword evidence="4" id="KW-1185">Reference proteome</keyword>
<dbReference type="Proteomes" id="UP001243330">
    <property type="component" value="Unassembled WGS sequence"/>
</dbReference>
<evidence type="ECO:0000313" key="4">
    <source>
        <dbReference type="Proteomes" id="UP001243330"/>
    </source>
</evidence>
<feature type="compositionally biased region" description="Low complexity" evidence="1">
    <location>
        <begin position="147"/>
        <end position="175"/>
    </location>
</feature>
<dbReference type="AlphaFoldDB" id="A0AAD9AIT5"/>
<feature type="region of interest" description="Disordered" evidence="1">
    <location>
        <begin position="145"/>
        <end position="191"/>
    </location>
</feature>
<gene>
    <name evidence="3" type="ORF">CCHR01_08583</name>
</gene>
<proteinExistence type="predicted"/>
<accession>A0AAD9AIT5</accession>
<dbReference type="Pfam" id="PF20253">
    <property type="entry name" value="DUF6604"/>
    <property type="match status" value="1"/>
</dbReference>
<dbReference type="PANTHER" id="PTHR38795">
    <property type="entry name" value="DUF6604 DOMAIN-CONTAINING PROTEIN"/>
    <property type="match status" value="1"/>
</dbReference>
<comment type="caution">
    <text evidence="3">The sequence shown here is derived from an EMBL/GenBank/DDBJ whole genome shotgun (WGS) entry which is preliminary data.</text>
</comment>
<evidence type="ECO:0000256" key="1">
    <source>
        <dbReference type="SAM" id="MobiDB-lite"/>
    </source>
</evidence>
<organism evidence="3 4">
    <name type="scientific">Colletotrichum chrysophilum</name>
    <dbReference type="NCBI Taxonomy" id="1836956"/>
    <lineage>
        <taxon>Eukaryota</taxon>
        <taxon>Fungi</taxon>
        <taxon>Dikarya</taxon>
        <taxon>Ascomycota</taxon>
        <taxon>Pezizomycotina</taxon>
        <taxon>Sordariomycetes</taxon>
        <taxon>Hypocreomycetidae</taxon>
        <taxon>Glomerellales</taxon>
        <taxon>Glomerellaceae</taxon>
        <taxon>Colletotrichum</taxon>
        <taxon>Colletotrichum gloeosporioides species complex</taxon>
    </lineage>
</organism>
<dbReference type="InterPro" id="IPR046539">
    <property type="entry name" value="DUF6604"/>
</dbReference>
<sequence>MDSSAMDLDHDQPNLREMHKSYKDATSCFVRWLRCQHLITASQGATLATEVTSIAEVFNAAKEVQRSLIKVPVSVMNSLRDAIKYRRKVSEIFYKAGAADEGHENFVWKLEEIHTMLWPLESNMVAFVDDVTEAEDTKWKNAFAPLPVDDTQDSPQSSQPNNSESSHNAITIPIPDAIPAPSLPDTAPQQPEMNKVHKQLKEIWEQAAKGEAPIALAAWFTNLVAYEICDRGHIPHDFDLFCSMHNFSAHSYQSVIRGIIRRLDDDQDPDECLKSASRMFMTACVMAEYAKEIRDFDAPEIQGSLRVLTECPFKYTIDCTKTSETASWWSEARKQQIHSVLEAVKTALPTSGPGSRAIVPVESCRTSDCEGNQICEAFFDLTLRFFLQKQRPRVPQWDQVIIMDLFILTEDAASTPSARSSSLQYRTAALQFAMDVHECINEFRNPNSPFAKQYPIVLTCADGFCNAIKQYFEEYKSGPYHESPWTMGCHVVELLMLATSLGLFLCRQYGVLYSILHLYNALRRLNVKGLQIPENHELNKLTQMFSLEIFKGDPPCRGFLHAFRYIVYKSHKYSASTSEASNLEKGLLRGHFRAGDPFLSLVTQHKDLHRRNPVFLTRVYKNPVPIAYDCGDENCAQHKSKAWEYKIEKVRREYEKTTLSEYTAKARDAAAAELSEDSPSSRLNFLKLFQAYSQMLDEFAKRVKGRLKVEYTKQRLWTSDMEYGLELSRFAVEETLEQIDLNFNGTRREQVHLKGHPLLQSAVKMFKDMKEGRKPEDAELTRFLWDLA</sequence>
<evidence type="ECO:0000259" key="2">
    <source>
        <dbReference type="Pfam" id="PF20253"/>
    </source>
</evidence>
<protein>
    <recommendedName>
        <fullName evidence="2">DUF6604 domain-containing protein</fullName>
    </recommendedName>
</protein>
<evidence type="ECO:0000313" key="3">
    <source>
        <dbReference type="EMBL" id="KAK1848818.1"/>
    </source>
</evidence>
<dbReference type="EMBL" id="JAQOWY010000161">
    <property type="protein sequence ID" value="KAK1848818.1"/>
    <property type="molecule type" value="Genomic_DNA"/>
</dbReference>
<name>A0AAD9AIT5_9PEZI</name>
<reference evidence="3" key="1">
    <citation type="submission" date="2023-01" db="EMBL/GenBank/DDBJ databases">
        <title>Colletotrichum chrysophilum M932 genome sequence.</title>
        <authorList>
            <person name="Baroncelli R."/>
        </authorList>
    </citation>
    <scope>NUCLEOTIDE SEQUENCE</scope>
    <source>
        <strain evidence="3">M932</strain>
    </source>
</reference>